<protein>
    <submittedName>
        <fullName evidence="1">Intraflagellar transport 80</fullName>
    </submittedName>
</protein>
<dbReference type="GO" id="GO:0005929">
    <property type="term" value="C:cilium"/>
    <property type="evidence" value="ECO:0007669"/>
    <property type="project" value="TreeGrafter"/>
</dbReference>
<dbReference type="PANTHER" id="PTHR24098:SF11">
    <property type="entry name" value="INTRAFLAGELLAR TRANSPORT PROTEIN 80 HOMOLOG"/>
    <property type="match status" value="1"/>
</dbReference>
<keyword evidence="2" id="KW-1185">Reference proteome</keyword>
<sequence length="110" mass="12504">MRLKISLLKEPKHKELVSCVGWTTADELYSCSDDHQIMKWNLLTSETTQVVKLPDDIYPIDFHWFPRSIGGKKQSYAESFVLTSSDGTAKKQVCGIIWDCLPDNPQARAC</sequence>
<dbReference type="GO" id="GO:0030992">
    <property type="term" value="C:intraciliary transport particle B"/>
    <property type="evidence" value="ECO:0007669"/>
    <property type="project" value="TreeGrafter"/>
</dbReference>
<dbReference type="AlphaFoldDB" id="A0A8B9SDC1"/>
<dbReference type="GO" id="GO:0060271">
    <property type="term" value="P:cilium assembly"/>
    <property type="evidence" value="ECO:0007669"/>
    <property type="project" value="TreeGrafter"/>
</dbReference>
<accession>A0A8B9SDC1</accession>
<dbReference type="PANTHER" id="PTHR24098">
    <property type="entry name" value="OUTER SEGMENT 5"/>
    <property type="match status" value="1"/>
</dbReference>
<proteinExistence type="predicted"/>
<dbReference type="Gene3D" id="2.130.10.10">
    <property type="entry name" value="YVTN repeat-like/Quinoprotein amine dehydrogenase"/>
    <property type="match status" value="1"/>
</dbReference>
<dbReference type="GO" id="GO:0005813">
    <property type="term" value="C:centrosome"/>
    <property type="evidence" value="ECO:0007669"/>
    <property type="project" value="TreeGrafter"/>
</dbReference>
<reference evidence="1" key="1">
    <citation type="submission" date="2025-08" db="UniProtKB">
        <authorList>
            <consortium name="Ensembl"/>
        </authorList>
    </citation>
    <scope>IDENTIFICATION</scope>
</reference>
<name>A0A8B9SDC1_APTOW</name>
<organism evidence="1 2">
    <name type="scientific">Apteryx owenii</name>
    <name type="common">Little spotted kiwi</name>
    <dbReference type="NCBI Taxonomy" id="8824"/>
    <lineage>
        <taxon>Eukaryota</taxon>
        <taxon>Metazoa</taxon>
        <taxon>Chordata</taxon>
        <taxon>Craniata</taxon>
        <taxon>Vertebrata</taxon>
        <taxon>Euteleostomi</taxon>
        <taxon>Archelosauria</taxon>
        <taxon>Archosauria</taxon>
        <taxon>Dinosauria</taxon>
        <taxon>Saurischia</taxon>
        <taxon>Theropoda</taxon>
        <taxon>Coelurosauria</taxon>
        <taxon>Aves</taxon>
        <taxon>Palaeognathae</taxon>
        <taxon>Apterygiformes</taxon>
        <taxon>Apterygidae</taxon>
        <taxon>Apteryx</taxon>
    </lineage>
</organism>
<dbReference type="Ensembl" id="ENSAOWT00000025877.1">
    <property type="protein sequence ID" value="ENSAOWP00000022829.1"/>
    <property type="gene ID" value="ENSAOWG00000015419.1"/>
</dbReference>
<evidence type="ECO:0000313" key="2">
    <source>
        <dbReference type="Proteomes" id="UP000694424"/>
    </source>
</evidence>
<dbReference type="Proteomes" id="UP000694424">
    <property type="component" value="Unplaced"/>
</dbReference>
<dbReference type="InterPro" id="IPR036322">
    <property type="entry name" value="WD40_repeat_dom_sf"/>
</dbReference>
<evidence type="ECO:0000313" key="1">
    <source>
        <dbReference type="Ensembl" id="ENSAOWP00000022829.1"/>
    </source>
</evidence>
<reference evidence="1" key="2">
    <citation type="submission" date="2025-09" db="UniProtKB">
        <authorList>
            <consortium name="Ensembl"/>
        </authorList>
    </citation>
    <scope>IDENTIFICATION</scope>
</reference>
<dbReference type="InterPro" id="IPR015943">
    <property type="entry name" value="WD40/YVTN_repeat-like_dom_sf"/>
</dbReference>
<dbReference type="SUPFAM" id="SSF50978">
    <property type="entry name" value="WD40 repeat-like"/>
    <property type="match status" value="1"/>
</dbReference>